<accession>A0A161KGL9</accession>
<evidence type="ECO:0000313" key="7">
    <source>
        <dbReference type="EMBL" id="CUS53076.1"/>
    </source>
</evidence>
<dbReference type="GO" id="GO:0003984">
    <property type="term" value="F:acetolactate synthase activity"/>
    <property type="evidence" value="ECO:0007669"/>
    <property type="project" value="UniProtKB-EC"/>
</dbReference>
<evidence type="ECO:0000259" key="4">
    <source>
        <dbReference type="Pfam" id="PF00205"/>
    </source>
</evidence>
<dbReference type="InterPro" id="IPR012001">
    <property type="entry name" value="Thiamin_PyroP_enz_TPP-bd_dom"/>
</dbReference>
<dbReference type="EMBL" id="CZRL01000094">
    <property type="protein sequence ID" value="CUS53076.1"/>
    <property type="molecule type" value="Genomic_DNA"/>
</dbReference>
<dbReference type="InterPro" id="IPR000399">
    <property type="entry name" value="TPP-bd_CS"/>
</dbReference>
<dbReference type="InterPro" id="IPR029035">
    <property type="entry name" value="DHS-like_NAD/FAD-binding_dom"/>
</dbReference>
<evidence type="ECO:0000259" key="5">
    <source>
        <dbReference type="Pfam" id="PF02775"/>
    </source>
</evidence>
<dbReference type="EC" id="2.2.1.6" evidence="7"/>
<keyword evidence="2 3" id="KW-0786">Thiamine pyrophosphate</keyword>
<feature type="domain" description="Thiamine pyrophosphate enzyme central" evidence="4">
    <location>
        <begin position="194"/>
        <end position="327"/>
    </location>
</feature>
<dbReference type="CDD" id="cd07035">
    <property type="entry name" value="TPP_PYR_POX_like"/>
    <property type="match status" value="1"/>
</dbReference>
<dbReference type="GO" id="GO:0009097">
    <property type="term" value="P:isoleucine biosynthetic process"/>
    <property type="evidence" value="ECO:0007669"/>
    <property type="project" value="TreeGrafter"/>
</dbReference>
<dbReference type="CDD" id="cd00568">
    <property type="entry name" value="TPP_enzymes"/>
    <property type="match status" value="1"/>
</dbReference>
<gene>
    <name evidence="7" type="ORF">MGWOODY_XGa2734</name>
</gene>
<dbReference type="InterPro" id="IPR011766">
    <property type="entry name" value="TPP_enzyme_TPP-bd"/>
</dbReference>
<dbReference type="InterPro" id="IPR029061">
    <property type="entry name" value="THDP-binding"/>
</dbReference>
<protein>
    <submittedName>
        <fullName evidence="7">Acetolactate synthase large subunit</fullName>
        <ecNumber evidence="7">2.2.1.6</ecNumber>
    </submittedName>
</protein>
<sequence length="553" mass="60006">MEINRTGGQLLIEALRQQGTDHVFCVPGESFLSALDGLHGMESIRTVICRQEGGAAMMADAYGKLTHRPGVCFVSRGPGASNAASGIHIASQDSTPLVMFVGQIERSTTGREAFQEIDYRAMFGYAAKRVEQIEDVDRIPEVVSRAFHTAVNGRAGPVVVALPEDMLRDTTTAQPVALFRRIEPAPGAAAVAEFEERLKAARKPIMIVGGRGWRPDTKEKIQQFSEDWDLRLVAGFRFQDCVDNDHDHYIGELGLGTNPVLTDAIQAADLLIVLGVRLGELTTAGYTLIDIPVPRQQLVHIYPGMEELGSVYYPTLAINASVNQFANVLPDLGGRPADPPWSALRKQGRQAYLDWTKPVFSPGRVNLSEVICSLNDFLPDDAIIANGAGNYTAWVHRFYRYRTLGSQLAPTAGSMGYGLPAAVAAKLVQPHRPAIVFAGDGCFMMTGQELATAVQYQLSVVIVIVNNGMFGTIRMHQERRFPGRVIGTELVNPDFCALAQAYGAHAERVEETAAFLPTLRRALDISGPALIELIVDPEAITPARTLSDLTAGG</sequence>
<feature type="domain" description="Thiamine pyrophosphate enzyme TPP-binding" evidence="5">
    <location>
        <begin position="387"/>
        <end position="532"/>
    </location>
</feature>
<dbReference type="SUPFAM" id="SSF52518">
    <property type="entry name" value="Thiamin diphosphate-binding fold (THDP-binding)"/>
    <property type="match status" value="2"/>
</dbReference>
<dbReference type="InterPro" id="IPR012000">
    <property type="entry name" value="Thiamin_PyroP_enz_cen_dom"/>
</dbReference>
<reference evidence="7" key="1">
    <citation type="submission" date="2015-10" db="EMBL/GenBank/DDBJ databases">
        <authorList>
            <person name="Gilbert D.G."/>
        </authorList>
    </citation>
    <scope>NUCLEOTIDE SEQUENCE</scope>
</reference>
<dbReference type="GO" id="GO:0030976">
    <property type="term" value="F:thiamine pyrophosphate binding"/>
    <property type="evidence" value="ECO:0007669"/>
    <property type="project" value="InterPro"/>
</dbReference>
<dbReference type="GO" id="GO:0009099">
    <property type="term" value="P:L-valine biosynthetic process"/>
    <property type="evidence" value="ECO:0007669"/>
    <property type="project" value="TreeGrafter"/>
</dbReference>
<dbReference type="NCBIfam" id="NF006052">
    <property type="entry name" value="PRK08199.1"/>
    <property type="match status" value="1"/>
</dbReference>
<evidence type="ECO:0000259" key="6">
    <source>
        <dbReference type="Pfam" id="PF02776"/>
    </source>
</evidence>
<name>A0A161KGL9_9ZZZZ</name>
<dbReference type="PROSITE" id="PS00187">
    <property type="entry name" value="TPP_ENZYMES"/>
    <property type="match status" value="1"/>
</dbReference>
<keyword evidence="7" id="KW-0808">Transferase</keyword>
<dbReference type="Pfam" id="PF00205">
    <property type="entry name" value="TPP_enzyme_M"/>
    <property type="match status" value="1"/>
</dbReference>
<dbReference type="GO" id="GO:0050660">
    <property type="term" value="F:flavin adenine dinucleotide binding"/>
    <property type="evidence" value="ECO:0007669"/>
    <property type="project" value="TreeGrafter"/>
</dbReference>
<dbReference type="FunFam" id="3.40.50.970:FF:000007">
    <property type="entry name" value="Acetolactate synthase"/>
    <property type="match status" value="1"/>
</dbReference>
<dbReference type="Pfam" id="PF02775">
    <property type="entry name" value="TPP_enzyme_C"/>
    <property type="match status" value="1"/>
</dbReference>
<dbReference type="AlphaFoldDB" id="A0A161KGL9"/>
<dbReference type="GO" id="GO:0000287">
    <property type="term" value="F:magnesium ion binding"/>
    <property type="evidence" value="ECO:0007669"/>
    <property type="project" value="InterPro"/>
</dbReference>
<dbReference type="GO" id="GO:0005948">
    <property type="term" value="C:acetolactate synthase complex"/>
    <property type="evidence" value="ECO:0007669"/>
    <property type="project" value="TreeGrafter"/>
</dbReference>
<dbReference type="SUPFAM" id="SSF52467">
    <property type="entry name" value="DHS-like NAD/FAD-binding domain"/>
    <property type="match status" value="1"/>
</dbReference>
<organism evidence="7">
    <name type="scientific">hydrothermal vent metagenome</name>
    <dbReference type="NCBI Taxonomy" id="652676"/>
    <lineage>
        <taxon>unclassified sequences</taxon>
        <taxon>metagenomes</taxon>
        <taxon>ecological metagenomes</taxon>
    </lineage>
</organism>
<dbReference type="PANTHER" id="PTHR18968">
    <property type="entry name" value="THIAMINE PYROPHOSPHATE ENZYMES"/>
    <property type="match status" value="1"/>
</dbReference>
<dbReference type="InterPro" id="IPR045229">
    <property type="entry name" value="TPP_enz"/>
</dbReference>
<dbReference type="Pfam" id="PF02776">
    <property type="entry name" value="TPP_enzyme_N"/>
    <property type="match status" value="1"/>
</dbReference>
<evidence type="ECO:0000256" key="2">
    <source>
        <dbReference type="ARBA" id="ARBA00023052"/>
    </source>
</evidence>
<evidence type="ECO:0000256" key="1">
    <source>
        <dbReference type="ARBA" id="ARBA00007812"/>
    </source>
</evidence>
<proteinExistence type="inferred from homology"/>
<comment type="similarity">
    <text evidence="1 3">Belongs to the TPP enzyme family.</text>
</comment>
<dbReference type="PANTHER" id="PTHR18968:SF120">
    <property type="entry name" value="ACETOLACTATE SYNTHASE LARGE SUBUNIT"/>
    <property type="match status" value="1"/>
</dbReference>
<feature type="domain" description="Thiamine pyrophosphate enzyme N-terminal TPP-binding" evidence="6">
    <location>
        <begin position="5"/>
        <end position="121"/>
    </location>
</feature>
<dbReference type="Gene3D" id="3.40.50.1220">
    <property type="entry name" value="TPP-binding domain"/>
    <property type="match status" value="1"/>
</dbReference>
<dbReference type="Gene3D" id="3.40.50.970">
    <property type="match status" value="2"/>
</dbReference>
<evidence type="ECO:0000256" key="3">
    <source>
        <dbReference type="RuleBase" id="RU362132"/>
    </source>
</evidence>